<dbReference type="EMBL" id="ASPP01012314">
    <property type="protein sequence ID" value="ETO20718.1"/>
    <property type="molecule type" value="Genomic_DNA"/>
</dbReference>
<reference evidence="2 3" key="1">
    <citation type="journal article" date="2013" name="Curr. Biol.">
        <title>The Genome of the Foraminiferan Reticulomyxa filosa.</title>
        <authorList>
            <person name="Glockner G."/>
            <person name="Hulsmann N."/>
            <person name="Schleicher M."/>
            <person name="Noegel A.A."/>
            <person name="Eichinger L."/>
            <person name="Gallinger C."/>
            <person name="Pawlowski J."/>
            <person name="Sierra R."/>
            <person name="Euteneuer U."/>
            <person name="Pillet L."/>
            <person name="Moustafa A."/>
            <person name="Platzer M."/>
            <person name="Groth M."/>
            <person name="Szafranski K."/>
            <person name="Schliwa M."/>
        </authorList>
    </citation>
    <scope>NUCLEOTIDE SEQUENCE [LARGE SCALE GENOMIC DNA]</scope>
</reference>
<dbReference type="GO" id="GO:0016887">
    <property type="term" value="F:ATP hydrolysis activity"/>
    <property type="evidence" value="ECO:0007669"/>
    <property type="project" value="InterPro"/>
</dbReference>
<proteinExistence type="predicted"/>
<dbReference type="PANTHER" id="PTHR22605">
    <property type="entry name" value="RZ-TYPE DOMAIN-CONTAINING PROTEIN"/>
    <property type="match status" value="1"/>
</dbReference>
<feature type="region of interest" description="Disordered" evidence="1">
    <location>
        <begin position="220"/>
        <end position="242"/>
    </location>
</feature>
<dbReference type="Proteomes" id="UP000023152">
    <property type="component" value="Unassembled WGS sequence"/>
</dbReference>
<sequence length="552" mass="63670">LRDRSVCSLRDIRRVNSLFLWFFNSREAVGTYQSVIESITLALAQCYYYRLNVEQRFMYGNAIQQKLVEKSQQHIEFEQTVEQEQWRYVRKLDVSPGIALNLAFRENLFVILVALATKTPTIVVGRPGSSKTLAMATLQANLASSSKNKALTQMGFDDFFVVSFQCSKLTTADLIKKRWEIAVSFRERLEQLKTDFCLFVCIRSVCVCVCMTRENENIGKKKKKKKKRLSEDDRQKTPLNKGKEQANKSVVLVLDEVGLAEQSKHRPLKVLHQLLEEEDRKIAFIGLSNWKLDAAKMNRVVLHQVMQPNQKELEQTAQEIISSGEETPASCVLVAKIPQMASLYDSIMKDHDSSPFKFDFFGYRDFYSLCSYLKYCVEIRKDVSKDVLIEAVMRNFGGMTKEQTESFLFPKISKNLLDGDLLNGEDIWETYSPLRLIDDNIRQTRMDNPPSNEMRNIMLITESPFMWKVLFDKGIASPESTDVIFGSKFAGDIDSTVYLYRTIEKVRTAMSAGRLCLLLKLEQLYDSLYDVLNQRYQVVDGQKCVYFLFLYS</sequence>
<keyword evidence="3" id="KW-1185">Reference proteome</keyword>
<accession>X6N478</accession>
<comment type="caution">
    <text evidence="2">The sequence shown here is derived from an EMBL/GenBank/DDBJ whole genome shotgun (WGS) entry which is preliminary data.</text>
</comment>
<gene>
    <name evidence="2" type="ORF">RFI_16499</name>
</gene>
<organism evidence="2 3">
    <name type="scientific">Reticulomyxa filosa</name>
    <dbReference type="NCBI Taxonomy" id="46433"/>
    <lineage>
        <taxon>Eukaryota</taxon>
        <taxon>Sar</taxon>
        <taxon>Rhizaria</taxon>
        <taxon>Retaria</taxon>
        <taxon>Foraminifera</taxon>
        <taxon>Monothalamids</taxon>
        <taxon>Reticulomyxidae</taxon>
        <taxon>Reticulomyxa</taxon>
    </lineage>
</organism>
<dbReference type="GO" id="GO:0004842">
    <property type="term" value="F:ubiquitin-protein transferase activity"/>
    <property type="evidence" value="ECO:0007669"/>
    <property type="project" value="InterPro"/>
</dbReference>
<dbReference type="SUPFAM" id="SSF52540">
    <property type="entry name" value="P-loop containing nucleoside triphosphate hydrolases"/>
    <property type="match status" value="1"/>
</dbReference>
<feature type="compositionally biased region" description="Basic and acidic residues" evidence="1">
    <location>
        <begin position="229"/>
        <end position="242"/>
    </location>
</feature>
<name>X6N478_RETFI</name>
<evidence type="ECO:0000256" key="1">
    <source>
        <dbReference type="SAM" id="MobiDB-lite"/>
    </source>
</evidence>
<evidence type="ECO:0000313" key="3">
    <source>
        <dbReference type="Proteomes" id="UP000023152"/>
    </source>
</evidence>
<dbReference type="AlphaFoldDB" id="X6N478"/>
<evidence type="ECO:0008006" key="4">
    <source>
        <dbReference type="Google" id="ProtNLM"/>
    </source>
</evidence>
<dbReference type="PANTHER" id="PTHR22605:SF1">
    <property type="entry name" value="RZ-TYPE DOMAIN-CONTAINING PROTEIN"/>
    <property type="match status" value="1"/>
</dbReference>
<protein>
    <recommendedName>
        <fullName evidence="4">AAA+ ATPase domain-containing protein</fullName>
    </recommendedName>
</protein>
<dbReference type="InterPro" id="IPR027417">
    <property type="entry name" value="P-loop_NTPase"/>
</dbReference>
<evidence type="ECO:0000313" key="2">
    <source>
        <dbReference type="EMBL" id="ETO20718.1"/>
    </source>
</evidence>
<dbReference type="InterPro" id="IPR031248">
    <property type="entry name" value="RNF213"/>
</dbReference>
<dbReference type="Gene3D" id="3.40.50.300">
    <property type="entry name" value="P-loop containing nucleotide triphosphate hydrolases"/>
    <property type="match status" value="1"/>
</dbReference>
<feature type="non-terminal residue" evidence="2">
    <location>
        <position position="1"/>
    </location>
</feature>